<feature type="region of interest" description="Disordered" evidence="1">
    <location>
        <begin position="409"/>
        <end position="483"/>
    </location>
</feature>
<sequence length="492" mass="53294">MWAMGSVPIYSIRYQEPNPSNLKKKFGLIMSSAASSTANTSTTVASSGSSGATTGSISSITAPFFSTSSASYDASTSLASTSSLFGSPLRFPRTTSSASFSLPPPPNLFPTSDDAPWVLPVFTWSPSRPESQSSHVPLFSQTVSSPTINFGSSFAGPTFAGAPRIAPLTPSASIGPIAPRSSAMPNPGFSLSELVKNIGFSALNITNIVTTKLAIVEDYLTWRIQFEPFLVSNGFLGILDGSIPAPSPYIYDAYHHETINPDYYNLLKLDQTVRSWLFATLSRDVLIEVRDLKNAFAIWNRLESHFMSASLACSMEQKQKLTHSKKRSNQSMDQYLRDIKDIADRLVAINAPVSKRELFQSILLGLGRDYEYLITSVDLFPDSFTFENLQTKLVAKERSLQYMNAQEENPAHAFASQTPLGGQPPHGGGQPQQGGQQPPAGGQQQHSGGGHRGRGNCGRGQRGRGGRGQRGRGGYGYLPQFSYSYPLPGYFP</sequence>
<evidence type="ECO:0000256" key="1">
    <source>
        <dbReference type="SAM" id="MobiDB-lite"/>
    </source>
</evidence>
<accession>A0AAV0EP49</accession>
<dbReference type="PANTHER" id="PTHR47481:SF31">
    <property type="entry name" value="OS01G0873500 PROTEIN"/>
    <property type="match status" value="1"/>
</dbReference>
<dbReference type="EMBL" id="CAMAPF010000933">
    <property type="protein sequence ID" value="CAH9124056.1"/>
    <property type="molecule type" value="Genomic_DNA"/>
</dbReference>
<protein>
    <submittedName>
        <fullName evidence="2">Uncharacterized protein</fullName>
    </submittedName>
</protein>
<organism evidence="2 3">
    <name type="scientific">Cuscuta epithymum</name>
    <dbReference type="NCBI Taxonomy" id="186058"/>
    <lineage>
        <taxon>Eukaryota</taxon>
        <taxon>Viridiplantae</taxon>
        <taxon>Streptophyta</taxon>
        <taxon>Embryophyta</taxon>
        <taxon>Tracheophyta</taxon>
        <taxon>Spermatophyta</taxon>
        <taxon>Magnoliopsida</taxon>
        <taxon>eudicotyledons</taxon>
        <taxon>Gunneridae</taxon>
        <taxon>Pentapetalae</taxon>
        <taxon>asterids</taxon>
        <taxon>lamiids</taxon>
        <taxon>Solanales</taxon>
        <taxon>Convolvulaceae</taxon>
        <taxon>Cuscuteae</taxon>
        <taxon>Cuscuta</taxon>
        <taxon>Cuscuta subgen. Cuscuta</taxon>
    </lineage>
</organism>
<name>A0AAV0EP49_9ASTE</name>
<dbReference type="AlphaFoldDB" id="A0AAV0EP49"/>
<feature type="compositionally biased region" description="Basic residues" evidence="1">
    <location>
        <begin position="461"/>
        <end position="470"/>
    </location>
</feature>
<reference evidence="2" key="1">
    <citation type="submission" date="2022-07" db="EMBL/GenBank/DDBJ databases">
        <authorList>
            <person name="Macas J."/>
            <person name="Novak P."/>
            <person name="Neumann P."/>
        </authorList>
    </citation>
    <scope>NUCLEOTIDE SEQUENCE</scope>
</reference>
<comment type="caution">
    <text evidence="2">The sequence shown here is derived from an EMBL/GenBank/DDBJ whole genome shotgun (WGS) entry which is preliminary data.</text>
</comment>
<dbReference type="Proteomes" id="UP001152523">
    <property type="component" value="Unassembled WGS sequence"/>
</dbReference>
<keyword evidence="3" id="KW-1185">Reference proteome</keyword>
<dbReference type="PANTHER" id="PTHR47481">
    <property type="match status" value="1"/>
</dbReference>
<proteinExistence type="predicted"/>
<evidence type="ECO:0000313" key="2">
    <source>
        <dbReference type="EMBL" id="CAH9124056.1"/>
    </source>
</evidence>
<dbReference type="Pfam" id="PF14223">
    <property type="entry name" value="Retrotran_gag_2"/>
    <property type="match status" value="1"/>
</dbReference>
<gene>
    <name evidence="2" type="ORF">CEPIT_LOCUS25696</name>
</gene>
<feature type="compositionally biased region" description="Low complexity" evidence="1">
    <location>
        <begin position="433"/>
        <end position="446"/>
    </location>
</feature>
<evidence type="ECO:0000313" key="3">
    <source>
        <dbReference type="Proteomes" id="UP001152523"/>
    </source>
</evidence>